<dbReference type="NCBIfam" id="TIGR01236">
    <property type="entry name" value="D1pyr5carbox1"/>
    <property type="match status" value="1"/>
</dbReference>
<evidence type="ECO:0000313" key="10">
    <source>
        <dbReference type="EMBL" id="EPZ33960.1"/>
    </source>
</evidence>
<dbReference type="GO" id="GO:0003842">
    <property type="term" value="F:L-glutamate gamma-semialdehyde dehydrogenase activity"/>
    <property type="evidence" value="ECO:0007669"/>
    <property type="project" value="UniProtKB-UniRule"/>
</dbReference>
<dbReference type="HOGENOM" id="CLU_005391_4_1_1"/>
<feature type="domain" description="Aldehyde dehydrogenase" evidence="9">
    <location>
        <begin position="90"/>
        <end position="561"/>
    </location>
</feature>
<evidence type="ECO:0000256" key="6">
    <source>
        <dbReference type="ARBA" id="ARBA00048142"/>
    </source>
</evidence>
<proteinExistence type="inferred from homology"/>
<keyword evidence="4 7" id="KW-0520">NAD</keyword>
<dbReference type="GO" id="GO:0010133">
    <property type="term" value="P:L-proline catabolic process to L-glutamate"/>
    <property type="evidence" value="ECO:0007669"/>
    <property type="project" value="UniProtKB-UniRule"/>
</dbReference>
<evidence type="ECO:0000256" key="8">
    <source>
        <dbReference type="RuleBase" id="RU366030"/>
    </source>
</evidence>
<evidence type="ECO:0000256" key="2">
    <source>
        <dbReference type="ARBA" id="ARBA00009986"/>
    </source>
</evidence>
<comment type="pathway">
    <text evidence="1 7">Amino-acid degradation; L-proline degradation into L-glutamate; L-glutamate from L-proline: step 2/2.</text>
</comment>
<dbReference type="Proteomes" id="UP000281549">
    <property type="component" value="Unassembled WGS sequence"/>
</dbReference>
<dbReference type="GO" id="GO:0005759">
    <property type="term" value="C:mitochondrial matrix"/>
    <property type="evidence" value="ECO:0007669"/>
    <property type="project" value="TreeGrafter"/>
</dbReference>
<evidence type="ECO:0000256" key="3">
    <source>
        <dbReference type="ARBA" id="ARBA00023002"/>
    </source>
</evidence>
<dbReference type="PROSITE" id="PS00070">
    <property type="entry name" value="ALDEHYDE_DEHYDR_CYS"/>
    <property type="match status" value="1"/>
</dbReference>
<dbReference type="Pfam" id="PF00171">
    <property type="entry name" value="Aldedh"/>
    <property type="match status" value="1"/>
</dbReference>
<dbReference type="InterPro" id="IPR016162">
    <property type="entry name" value="Ald_DH_N"/>
</dbReference>
<dbReference type="EC" id="1.2.1.88" evidence="7"/>
<dbReference type="PANTHER" id="PTHR42862">
    <property type="entry name" value="DELTA-1-PYRROLINE-5-CARBOXYLATE DEHYDROGENASE 1, ISOFORM A-RELATED"/>
    <property type="match status" value="1"/>
</dbReference>
<dbReference type="InterPro" id="IPR015590">
    <property type="entry name" value="Aldehyde_DH_dom"/>
</dbReference>
<dbReference type="InterPro" id="IPR050485">
    <property type="entry name" value="Proline_metab_enzyme"/>
</dbReference>
<dbReference type="EMBL" id="KE561021">
    <property type="protein sequence ID" value="EPZ33960.1"/>
    <property type="molecule type" value="Genomic_DNA"/>
</dbReference>
<dbReference type="InterPro" id="IPR016161">
    <property type="entry name" value="Ald_DH/histidinol_DH"/>
</dbReference>
<sequence>MPLEFDKSFFENSLYNFMLLKRYFSSLGRFKLPVPLNEPLKTFSPGSLERENLTSAIKELKASEKCVPVIINGERIFSGNISDQVIGGDHQKRICQFHEADETLTRRAIEEGLKAKKLWQRMPLEHRASVFLKAADLLTTKYRYQMMAATMLGQGKNIYQAEIDCITELADFWRFNCHFAEKIYEDQPLRNNVGNWNRVEYRPLDGFVAAISPFNFTAIGGNLCSAPALMGNSVVWKPSSAAVYSNYLVYKILEEAGLPPGVIQFLPGSPQPIVNEMLSHKALSGIHFTGSTFVFREIWKQVGNRIESYSSYPRLVGETGGKNLHFIHESADLLNAAANTIRSAFEYQGQKCSACSRLYVPDSVWPKFKQHLLTMHSSIKVGPVDGTVVKCFKIDFTNFCTNVINKQAFDKIKSYIDYARSSSEARIIAGGECNKFKLNQVGNDEKGYFIHPTIIETSDIHFKTMKEEIFGPVLTVFVYPAKEYEKYAEIAANSSEYALTAGIFASERSIIQNLEEKMLYASGNLYINDKSTGAIVGQQPFGGSKASGTNDKAGALMNLLRWTSARAIKENFIHISDYIYPSNLK</sequence>
<dbReference type="Proteomes" id="UP000030755">
    <property type="component" value="Unassembled WGS sequence"/>
</dbReference>
<dbReference type="AlphaFoldDB" id="A0A075AUX1"/>
<evidence type="ECO:0000313" key="12">
    <source>
        <dbReference type="Proteomes" id="UP000030755"/>
    </source>
</evidence>
<dbReference type="InterPro" id="IPR016160">
    <property type="entry name" value="Ald_DH_CS_CYS"/>
</dbReference>
<keyword evidence="12" id="KW-1185">Reference proteome</keyword>
<dbReference type="STRING" id="988480.A0A075AUX1"/>
<accession>A0A075AUX1</accession>
<dbReference type="FunFam" id="3.40.605.10:FF:000006">
    <property type="entry name" value="1-pyrroline-5-carboxylate dehydrogenase"/>
    <property type="match status" value="1"/>
</dbReference>
<gene>
    <name evidence="10" type="ORF">O9G_003481</name>
    <name evidence="11" type="ORF">ROZALSC1DRAFT_30706</name>
</gene>
<name>A0A075AUX1_ROZAC</name>
<comment type="catalytic activity">
    <reaction evidence="6 7">
        <text>L-glutamate 5-semialdehyde + NAD(+) + H2O = L-glutamate + NADH + 2 H(+)</text>
        <dbReference type="Rhea" id="RHEA:30235"/>
        <dbReference type="ChEBI" id="CHEBI:15377"/>
        <dbReference type="ChEBI" id="CHEBI:15378"/>
        <dbReference type="ChEBI" id="CHEBI:29985"/>
        <dbReference type="ChEBI" id="CHEBI:57540"/>
        <dbReference type="ChEBI" id="CHEBI:57945"/>
        <dbReference type="ChEBI" id="CHEBI:58066"/>
        <dbReference type="EC" id="1.2.1.88"/>
    </reaction>
</comment>
<evidence type="ECO:0000256" key="1">
    <source>
        <dbReference type="ARBA" id="ARBA00004786"/>
    </source>
</evidence>
<dbReference type="EMBL" id="ML005816">
    <property type="protein sequence ID" value="RKP17486.1"/>
    <property type="molecule type" value="Genomic_DNA"/>
</dbReference>
<evidence type="ECO:0000313" key="11">
    <source>
        <dbReference type="EMBL" id="RKP17486.1"/>
    </source>
</evidence>
<reference evidence="10 12" key="1">
    <citation type="journal article" date="2013" name="Curr. Biol.">
        <title>Shared signatures of parasitism and phylogenomics unite Cryptomycota and microsporidia.</title>
        <authorList>
            <person name="James T.Y."/>
            <person name="Pelin A."/>
            <person name="Bonen L."/>
            <person name="Ahrendt S."/>
            <person name="Sain D."/>
            <person name="Corradi N."/>
            <person name="Stajich J.E."/>
        </authorList>
    </citation>
    <scope>NUCLEOTIDE SEQUENCE [LARGE SCALE GENOMIC DNA]</scope>
    <source>
        <strain evidence="10">CSF55</strain>
        <strain evidence="10">CSF55</strain>
    </source>
</reference>
<keyword evidence="5 7" id="KW-0642">Proline metabolism</keyword>
<evidence type="ECO:0000259" key="9">
    <source>
        <dbReference type="Pfam" id="PF00171"/>
    </source>
</evidence>
<evidence type="ECO:0000256" key="5">
    <source>
        <dbReference type="ARBA" id="ARBA00023062"/>
    </source>
</evidence>
<organism evidence="10 12">
    <name type="scientific">Rozella allomycis (strain CSF55)</name>
    <dbReference type="NCBI Taxonomy" id="988480"/>
    <lineage>
        <taxon>Eukaryota</taxon>
        <taxon>Fungi</taxon>
        <taxon>Fungi incertae sedis</taxon>
        <taxon>Cryptomycota</taxon>
        <taxon>Cryptomycota incertae sedis</taxon>
        <taxon>Rozella</taxon>
    </lineage>
</organism>
<evidence type="ECO:0000313" key="13">
    <source>
        <dbReference type="Proteomes" id="UP000281549"/>
    </source>
</evidence>
<dbReference type="CDD" id="cd07123">
    <property type="entry name" value="ALDH_F4-17_P5CDH"/>
    <property type="match status" value="1"/>
</dbReference>
<dbReference type="InterPro" id="IPR005931">
    <property type="entry name" value="P5CDH/ALDH4A1"/>
</dbReference>
<keyword evidence="3 7" id="KW-0560">Oxidoreductase</keyword>
<evidence type="ECO:0000256" key="7">
    <source>
        <dbReference type="RuleBase" id="RU366016"/>
    </source>
</evidence>
<dbReference type="Gene3D" id="3.40.309.10">
    <property type="entry name" value="Aldehyde Dehydrogenase, Chain A, domain 2"/>
    <property type="match status" value="1"/>
</dbReference>
<protein>
    <recommendedName>
        <fullName evidence="7 8">Multifunctional fusion protein</fullName>
    </recommendedName>
    <domain>
        <recommendedName>
            <fullName evidence="8">Delta-1-pyrroline-5-carboxylate dehydrogenase</fullName>
            <shortName evidence="8">P5C dehydrogenase</shortName>
        </recommendedName>
        <alternativeName>
            <fullName evidence="7">L-glutamate gamma-semialdehyde dehydrogenase</fullName>
        </alternativeName>
    </domain>
    <domain>
        <recommendedName>
            <fullName evidence="7">L-glutamate gamma-semialdehyde dehydrogenase</fullName>
            <ecNumber evidence="7">1.2.1.88</ecNumber>
        </recommendedName>
    </domain>
</protein>
<reference evidence="11" key="3">
    <citation type="submission" date="2018-08" db="EMBL/GenBank/DDBJ databases">
        <title>Leveraging single-cell genomics to expand the Fungal Tree of Life.</title>
        <authorList>
            <consortium name="DOE Joint Genome Institute"/>
            <person name="Ahrendt S.R."/>
            <person name="Quandt C.A."/>
            <person name="Ciobanu D."/>
            <person name="Clum A."/>
            <person name="Salamov A."/>
            <person name="Andreopoulos B."/>
            <person name="Cheng J.-F."/>
            <person name="Woyke T."/>
            <person name="Pelin A."/>
            <person name="Henrissat B."/>
            <person name="Reynolds N."/>
            <person name="Benny G.L."/>
            <person name="Smith M.E."/>
            <person name="James T.Y."/>
            <person name="Grigoriev I.V."/>
        </authorList>
    </citation>
    <scope>NUCLEOTIDE SEQUENCE</scope>
    <source>
        <strain evidence="11">CSF55</strain>
    </source>
</reference>
<evidence type="ECO:0000256" key="4">
    <source>
        <dbReference type="ARBA" id="ARBA00023027"/>
    </source>
</evidence>
<dbReference type="InterPro" id="IPR016163">
    <property type="entry name" value="Ald_DH_C"/>
</dbReference>
<dbReference type="SUPFAM" id="SSF53720">
    <property type="entry name" value="ALDH-like"/>
    <property type="match status" value="1"/>
</dbReference>
<comment type="similarity">
    <text evidence="2 7">Belongs to the aldehyde dehydrogenase family.</text>
</comment>
<reference evidence="13" key="2">
    <citation type="journal article" date="2018" name="Nat. Microbiol.">
        <title>Leveraging single-cell genomics to expand the fungal tree of life.</title>
        <authorList>
            <person name="Ahrendt S.R."/>
            <person name="Quandt C.A."/>
            <person name="Ciobanu D."/>
            <person name="Clum A."/>
            <person name="Salamov A."/>
            <person name="Andreopoulos B."/>
            <person name="Cheng J.F."/>
            <person name="Woyke T."/>
            <person name="Pelin A."/>
            <person name="Henrissat B."/>
            <person name="Reynolds N.K."/>
            <person name="Benny G.L."/>
            <person name="Smith M.E."/>
            <person name="James T.Y."/>
            <person name="Grigoriev I.V."/>
        </authorList>
    </citation>
    <scope>NUCLEOTIDE SEQUENCE [LARGE SCALE GENOMIC DNA]</scope>
    <source>
        <strain evidence="13">CSF55</strain>
    </source>
</reference>
<dbReference type="OrthoDB" id="5322683at2759"/>
<dbReference type="UniPathway" id="UPA00261">
    <property type="reaction ID" value="UER00374"/>
</dbReference>
<dbReference type="PANTHER" id="PTHR42862:SF1">
    <property type="entry name" value="DELTA-1-PYRROLINE-5-CARBOXYLATE DEHYDROGENASE 2, ISOFORM A-RELATED"/>
    <property type="match status" value="1"/>
</dbReference>
<dbReference type="Gene3D" id="3.40.605.10">
    <property type="entry name" value="Aldehyde Dehydrogenase, Chain A, domain 1"/>
    <property type="match status" value="1"/>
</dbReference>
<dbReference type="OMA" id="PNAVRNT"/>
<dbReference type="FunFam" id="3.40.309.10:FF:000005">
    <property type="entry name" value="1-pyrroline-5-carboxylate dehydrogenase 1"/>
    <property type="match status" value="1"/>
</dbReference>